<keyword evidence="1" id="KW-0732">Signal</keyword>
<dbReference type="RefSeq" id="WP_338397543.1">
    <property type="nucleotide sequence ID" value="NZ_AP025292.1"/>
</dbReference>
<dbReference type="Pfam" id="PF20094">
    <property type="entry name" value="GWxTD_dom"/>
    <property type="match status" value="1"/>
</dbReference>
<dbReference type="EMBL" id="AP025292">
    <property type="protein sequence ID" value="BDC98212.1"/>
    <property type="molecule type" value="Genomic_DNA"/>
</dbReference>
<feature type="chain" id="PRO_5046412944" description="GWxTD domain-containing protein" evidence="1">
    <location>
        <begin position="26"/>
        <end position="402"/>
    </location>
</feature>
<sequence>MHKPNHLLIILIALLNICSLSSAVAQLPLSEYNQAYNYNPLALTNFHHFVYRDKQNLRVYLNIRYRSENSVMEDSELSYFFVNSLNSLDKSNTEKLNNSHFVGHETLNNHFTIPLSPKVDTGDIMVIKMATYDKNFTFYHCIPLEEAVDFLPMDGTQPFWGMTDNFIPEKAFQISTADPNAKVTVRHWKDPFLPSLPPMSKTSPPKELATEDKTFDSGATIPIKAMGTYFISLNPDQKEGWIFMKQDKYYPKIKKVEDLAPPLRYISTNDEYKALLVTNDRRKAFEEFWLSNSRSPKRAKSTIKRYYNQVEFANTFFTTYKEGWKTDRGMVYIVFGKPDEVYLHPKDEIWVYGRGEEEQVRFVFEKNTEHYKNGLFMLKRAKKYQDVWFRQVDLWRKGLKGI</sequence>
<evidence type="ECO:0000259" key="2">
    <source>
        <dbReference type="Pfam" id="PF20094"/>
    </source>
</evidence>
<evidence type="ECO:0000256" key="1">
    <source>
        <dbReference type="SAM" id="SignalP"/>
    </source>
</evidence>
<gene>
    <name evidence="3" type="ORF">PEPS_04930</name>
</gene>
<name>A0ABM7VBB4_9BACT</name>
<proteinExistence type="predicted"/>
<evidence type="ECO:0000313" key="4">
    <source>
        <dbReference type="Proteomes" id="UP001354989"/>
    </source>
</evidence>
<dbReference type="NCBIfam" id="TIGR04514">
    <property type="entry name" value="GWxTD_dom"/>
    <property type="match status" value="1"/>
</dbReference>
<feature type="signal peptide" evidence="1">
    <location>
        <begin position="1"/>
        <end position="25"/>
    </location>
</feature>
<feature type="domain" description="GWxTD" evidence="2">
    <location>
        <begin position="227"/>
        <end position="397"/>
    </location>
</feature>
<accession>A0ABM7VBB4</accession>
<evidence type="ECO:0000313" key="3">
    <source>
        <dbReference type="EMBL" id="BDC98212.1"/>
    </source>
</evidence>
<keyword evidence="4" id="KW-1185">Reference proteome</keyword>
<dbReference type="InterPro" id="IPR030959">
    <property type="entry name" value="GWxTD_dom"/>
</dbReference>
<dbReference type="Proteomes" id="UP001354989">
    <property type="component" value="Chromosome"/>
</dbReference>
<reference evidence="3 4" key="1">
    <citation type="submission" date="2021-12" db="EMBL/GenBank/DDBJ databases">
        <title>Genome sequencing of bacteria with rrn-lacking chromosome and rrn-plasmid.</title>
        <authorList>
            <person name="Anda M."/>
            <person name="Iwasaki W."/>
        </authorList>
    </citation>
    <scope>NUCLEOTIDE SEQUENCE [LARGE SCALE GENOMIC DNA]</scope>
    <source>
        <strain evidence="3 4">NBRC 101262</strain>
    </source>
</reference>
<organism evidence="3 4">
    <name type="scientific">Persicobacter psychrovividus</name>
    <dbReference type="NCBI Taxonomy" id="387638"/>
    <lineage>
        <taxon>Bacteria</taxon>
        <taxon>Pseudomonadati</taxon>
        <taxon>Bacteroidota</taxon>
        <taxon>Cytophagia</taxon>
        <taxon>Cytophagales</taxon>
        <taxon>Persicobacteraceae</taxon>
        <taxon>Persicobacter</taxon>
    </lineage>
</organism>
<protein>
    <recommendedName>
        <fullName evidence="2">GWxTD domain-containing protein</fullName>
    </recommendedName>
</protein>